<reference evidence="1 2" key="1">
    <citation type="journal article" date="2015" name="BMC Genomics">
        <title>Insights from the genome of Ophiocordyceps polyrhachis-furcata to pathogenicity and host specificity in insect fungi.</title>
        <authorList>
            <person name="Wichadakul D."/>
            <person name="Kobmoo N."/>
            <person name="Ingsriswang S."/>
            <person name="Tangphatsornruang S."/>
            <person name="Chantasingh D."/>
            <person name="Luangsa-ard J.J."/>
            <person name="Eurwilaichitr L."/>
        </authorList>
    </citation>
    <scope>NUCLEOTIDE SEQUENCE [LARGE SCALE GENOMIC DNA]</scope>
    <source>
        <strain evidence="1 2">BCC 54312</strain>
    </source>
</reference>
<protein>
    <submittedName>
        <fullName evidence="1">Uncharacterized protein</fullName>
    </submittedName>
</protein>
<name>A0A367LIT0_9HYPO</name>
<organism evidence="1 2">
    <name type="scientific">Ophiocordyceps polyrhachis-furcata BCC 54312</name>
    <dbReference type="NCBI Taxonomy" id="1330021"/>
    <lineage>
        <taxon>Eukaryota</taxon>
        <taxon>Fungi</taxon>
        <taxon>Dikarya</taxon>
        <taxon>Ascomycota</taxon>
        <taxon>Pezizomycotina</taxon>
        <taxon>Sordariomycetes</taxon>
        <taxon>Hypocreomycetidae</taxon>
        <taxon>Hypocreales</taxon>
        <taxon>Ophiocordycipitaceae</taxon>
        <taxon>Ophiocordyceps</taxon>
    </lineage>
</organism>
<sequence>MFVGERNRRRKRDFAVQCLHSAFLMRARLYLYGKLQRTVRVFGLSPTKPNCTVFIRTYLCLQVLNTGLFMMRHNS</sequence>
<proteinExistence type="predicted"/>
<evidence type="ECO:0000313" key="1">
    <source>
        <dbReference type="EMBL" id="RCI14310.1"/>
    </source>
</evidence>
<comment type="caution">
    <text evidence="1">The sequence shown here is derived from an EMBL/GenBank/DDBJ whole genome shotgun (WGS) entry which is preliminary data.</text>
</comment>
<gene>
    <name evidence="1" type="ORF">L249_6201</name>
</gene>
<dbReference type="EMBL" id="LKCN02000004">
    <property type="protein sequence ID" value="RCI14310.1"/>
    <property type="molecule type" value="Genomic_DNA"/>
</dbReference>
<dbReference type="AlphaFoldDB" id="A0A367LIT0"/>
<keyword evidence="2" id="KW-1185">Reference proteome</keyword>
<evidence type="ECO:0000313" key="2">
    <source>
        <dbReference type="Proteomes" id="UP000253664"/>
    </source>
</evidence>
<accession>A0A367LIT0</accession>
<dbReference type="Proteomes" id="UP000253664">
    <property type="component" value="Unassembled WGS sequence"/>
</dbReference>